<evidence type="ECO:0000313" key="1">
    <source>
        <dbReference type="Proteomes" id="UP000887580"/>
    </source>
</evidence>
<protein>
    <submittedName>
        <fullName evidence="2">Transmembrane protein 135 N-terminal domain-containing protein</fullName>
    </submittedName>
</protein>
<reference evidence="2" key="1">
    <citation type="submission" date="2022-11" db="UniProtKB">
        <authorList>
            <consortium name="WormBaseParasite"/>
        </authorList>
    </citation>
    <scope>IDENTIFICATION</scope>
</reference>
<dbReference type="WBParaSite" id="PS1159_v2.g18893.t1">
    <property type="protein sequence ID" value="PS1159_v2.g18893.t1"/>
    <property type="gene ID" value="PS1159_v2.g18893"/>
</dbReference>
<proteinExistence type="predicted"/>
<organism evidence="1 2">
    <name type="scientific">Panagrolaimus sp. PS1159</name>
    <dbReference type="NCBI Taxonomy" id="55785"/>
    <lineage>
        <taxon>Eukaryota</taxon>
        <taxon>Metazoa</taxon>
        <taxon>Ecdysozoa</taxon>
        <taxon>Nematoda</taxon>
        <taxon>Chromadorea</taxon>
        <taxon>Rhabditida</taxon>
        <taxon>Tylenchina</taxon>
        <taxon>Panagrolaimomorpha</taxon>
        <taxon>Panagrolaimoidea</taxon>
        <taxon>Panagrolaimidae</taxon>
        <taxon>Panagrolaimus</taxon>
    </lineage>
</organism>
<dbReference type="Proteomes" id="UP000887580">
    <property type="component" value="Unplaced"/>
</dbReference>
<accession>A0AC35FM11</accession>
<name>A0AC35FM11_9BILA</name>
<evidence type="ECO:0000313" key="2">
    <source>
        <dbReference type="WBParaSite" id="PS1159_v2.g18893.t1"/>
    </source>
</evidence>
<sequence>MSVLSKLFADTFHLHVLHANCYETIHLWNPSCSGALIDVIPQGLKFCLKTYGLFYLISGLLKKGDPRKLDYMRLIKDTIRSSIFLTMNMLYLLYLMCWFRQRLGFYTWPTISFIATILASFLAILIENPKRRPMLALYLTNLASETLYRQLVNHGYLKFIKNGESLVFAAGLAMATFFYKKNGEQAGELCRLMKFTHHLDNNADVFDLKKMPRNARLWINVLRKNFVKHQICEHRHSCLSVAVESGLRNFGYGLAASLALSLLKSIRAPTKILKNVFNIDVLKLPVFFASMPVIYHGVECSLNRILGYKTNVTPIVAGASSGVAMMLYPSTSIAMYALWKSFEMIYFKLAEKKFVPKFKHGDILLYALSTGFVLGNIIVEPHAVRKGYITFLKGLTGDKLDLFNRRLFTKFGFDSNRMYVDYIPNLDFRYVTLNPAHYLPLDKPYFK</sequence>